<dbReference type="EMBL" id="GBHO01009185">
    <property type="protein sequence ID" value="JAG34419.1"/>
    <property type="molecule type" value="Transcribed_RNA"/>
</dbReference>
<accession>A0A0A9YQD3</accession>
<evidence type="ECO:0000313" key="1">
    <source>
        <dbReference type="EMBL" id="JAG34419.1"/>
    </source>
</evidence>
<organism evidence="1">
    <name type="scientific">Lygus hesperus</name>
    <name type="common">Western plant bug</name>
    <dbReference type="NCBI Taxonomy" id="30085"/>
    <lineage>
        <taxon>Eukaryota</taxon>
        <taxon>Metazoa</taxon>
        <taxon>Ecdysozoa</taxon>
        <taxon>Arthropoda</taxon>
        <taxon>Hexapoda</taxon>
        <taxon>Insecta</taxon>
        <taxon>Pterygota</taxon>
        <taxon>Neoptera</taxon>
        <taxon>Paraneoptera</taxon>
        <taxon>Hemiptera</taxon>
        <taxon>Heteroptera</taxon>
        <taxon>Panheteroptera</taxon>
        <taxon>Cimicomorpha</taxon>
        <taxon>Miridae</taxon>
        <taxon>Mirini</taxon>
        <taxon>Lygus</taxon>
    </lineage>
</organism>
<dbReference type="AlphaFoldDB" id="A0A0A9YQD3"/>
<reference evidence="1" key="1">
    <citation type="journal article" date="2014" name="PLoS ONE">
        <title>Transcriptome-Based Identification of ABC Transporters in the Western Tarnished Plant Bug Lygus hesperus.</title>
        <authorList>
            <person name="Hull J.J."/>
            <person name="Chaney K."/>
            <person name="Geib S.M."/>
            <person name="Fabrick J.A."/>
            <person name="Brent C.S."/>
            <person name="Walsh D."/>
            <person name="Lavine L.C."/>
        </authorList>
    </citation>
    <scope>NUCLEOTIDE SEQUENCE</scope>
</reference>
<keyword evidence="1" id="KW-0966">Cell projection</keyword>
<protein>
    <submittedName>
        <fullName evidence="1">Dynein, 78 kDa intermediate chain, flagellar outer arm</fullName>
    </submittedName>
</protein>
<sequence>MSTPVIFDYRKESRTYRLVPSVGGTTLHFAQDGVVIRKDGPEALQQGEDRARRLREVALAAEAEHNPDLIDEGVSTKILKNQFNYSTRGSQTMNNAIKEKTVITDPPPSASFGGMATT</sequence>
<proteinExistence type="predicted"/>
<reference evidence="1" key="2">
    <citation type="submission" date="2014-07" db="EMBL/GenBank/DDBJ databases">
        <authorList>
            <person name="Hull J."/>
        </authorList>
    </citation>
    <scope>NUCLEOTIDE SEQUENCE</scope>
</reference>
<keyword evidence="1" id="KW-0282">Flagellum</keyword>
<gene>
    <name evidence="1" type="primary">ODA9</name>
    <name evidence="1" type="ORF">CM83_25896</name>
</gene>
<keyword evidence="1" id="KW-0969">Cilium</keyword>
<name>A0A0A9YQD3_LYGHE</name>